<dbReference type="CDD" id="cd04301">
    <property type="entry name" value="NAT_SF"/>
    <property type="match status" value="1"/>
</dbReference>
<proteinExistence type="predicted"/>
<sequence>MKKEKAGVVPLKVLETDRLILRWQTAEDADFVLKLMNEPSWIRFIGDRGLRTTEDARNYILNGAVAMYVSHGFGLYLAELKEGNVPIGLCGLIKRDSLEDVDIGFAFLPAYWGKGYAYEAASAVLAHGKEVGLKRIVAITNPDNASSANLLKKIGLQDKGMITLQNDTAEVKFFAIEF</sequence>
<dbReference type="PANTHER" id="PTHR43792">
    <property type="entry name" value="GNAT FAMILY, PUTATIVE (AFU_ORTHOLOGUE AFUA_3G00765)-RELATED-RELATED"/>
    <property type="match status" value="1"/>
</dbReference>
<evidence type="ECO:0000313" key="3">
    <source>
        <dbReference type="Proteomes" id="UP000317713"/>
    </source>
</evidence>
<organism evidence="2 3">
    <name type="scientific">Brevibacillus brevis</name>
    <name type="common">Bacillus brevis</name>
    <dbReference type="NCBI Taxonomy" id="1393"/>
    <lineage>
        <taxon>Bacteria</taxon>
        <taxon>Bacillati</taxon>
        <taxon>Bacillota</taxon>
        <taxon>Bacilli</taxon>
        <taxon>Bacillales</taxon>
        <taxon>Paenibacillaceae</taxon>
        <taxon>Brevibacillus</taxon>
    </lineage>
</organism>
<feature type="domain" description="N-acetyltransferase" evidence="1">
    <location>
        <begin position="19"/>
        <end position="178"/>
    </location>
</feature>
<dbReference type="Proteomes" id="UP000317713">
    <property type="component" value="Chromosome"/>
</dbReference>
<dbReference type="PANTHER" id="PTHR43792:SF1">
    <property type="entry name" value="N-ACETYLTRANSFERASE DOMAIN-CONTAINING PROTEIN"/>
    <property type="match status" value="1"/>
</dbReference>
<reference evidence="2 3" key="1">
    <citation type="submission" date="2019-07" db="EMBL/GenBank/DDBJ databases">
        <title>Characterization of Brevibacillus brevis HK544, as a potential biocontrol agent.</title>
        <authorList>
            <person name="Kim H."/>
        </authorList>
    </citation>
    <scope>NUCLEOTIDE SEQUENCE [LARGE SCALE GENOMIC DNA]</scope>
    <source>
        <strain evidence="2 3">HK544</strain>
    </source>
</reference>
<dbReference type="InterPro" id="IPR016181">
    <property type="entry name" value="Acyl_CoA_acyltransferase"/>
</dbReference>
<dbReference type="PROSITE" id="PS51186">
    <property type="entry name" value="GNAT"/>
    <property type="match status" value="1"/>
</dbReference>
<dbReference type="RefSeq" id="WP_144616414.1">
    <property type="nucleotide sequence ID" value="NZ_CP042161.1"/>
</dbReference>
<dbReference type="GO" id="GO:0016747">
    <property type="term" value="F:acyltransferase activity, transferring groups other than amino-acyl groups"/>
    <property type="evidence" value="ECO:0007669"/>
    <property type="project" value="InterPro"/>
</dbReference>
<accession>A0A517I772</accession>
<dbReference type="Pfam" id="PF13302">
    <property type="entry name" value="Acetyltransf_3"/>
    <property type="match status" value="1"/>
</dbReference>
<protein>
    <submittedName>
        <fullName evidence="2">GNAT family N-acetyltransferase</fullName>
    </submittedName>
</protein>
<evidence type="ECO:0000259" key="1">
    <source>
        <dbReference type="PROSITE" id="PS51186"/>
    </source>
</evidence>
<dbReference type="EMBL" id="CP042161">
    <property type="protein sequence ID" value="QDS34743.1"/>
    <property type="molecule type" value="Genomic_DNA"/>
</dbReference>
<dbReference type="SUPFAM" id="SSF55729">
    <property type="entry name" value="Acyl-CoA N-acyltransferases (Nat)"/>
    <property type="match status" value="1"/>
</dbReference>
<dbReference type="InterPro" id="IPR000182">
    <property type="entry name" value="GNAT_dom"/>
</dbReference>
<dbReference type="AlphaFoldDB" id="A0A517I772"/>
<name>A0A517I772_BREBE</name>
<keyword evidence="2" id="KW-0808">Transferase</keyword>
<evidence type="ECO:0000313" key="2">
    <source>
        <dbReference type="EMBL" id="QDS34743.1"/>
    </source>
</evidence>
<dbReference type="Gene3D" id="3.40.630.30">
    <property type="match status" value="1"/>
</dbReference>
<dbReference type="InterPro" id="IPR051531">
    <property type="entry name" value="N-acetyltransferase"/>
</dbReference>
<gene>
    <name evidence="2" type="ORF">FPS98_12465</name>
</gene>